<dbReference type="SUPFAM" id="SSF54995">
    <property type="entry name" value="Ribosomal protein S6"/>
    <property type="match status" value="1"/>
</dbReference>
<dbReference type="NCBIfam" id="TIGR00166">
    <property type="entry name" value="S6"/>
    <property type="match status" value="1"/>
</dbReference>
<dbReference type="InterPro" id="IPR014717">
    <property type="entry name" value="Transl_elong_EF1B/ribsomal_bS6"/>
</dbReference>
<dbReference type="GO" id="GO:0006412">
    <property type="term" value="P:translation"/>
    <property type="evidence" value="ECO:0007669"/>
    <property type="project" value="InterPro"/>
</dbReference>
<dbReference type="Proteomes" id="UP000229896">
    <property type="component" value="Unassembled WGS sequence"/>
</dbReference>
<dbReference type="CDD" id="cd00473">
    <property type="entry name" value="bS6"/>
    <property type="match status" value="1"/>
</dbReference>
<evidence type="ECO:0000256" key="2">
    <source>
        <dbReference type="ARBA" id="ARBA00035294"/>
    </source>
</evidence>
<accession>A0A2M6YBJ5</accession>
<comment type="caution">
    <text evidence="4">The sequence shown here is derived from an EMBL/GenBank/DDBJ whole genome shotgun (WGS) entry which is preliminary data.</text>
</comment>
<name>A0A2M6YBJ5_9BACT</name>
<comment type="similarity">
    <text evidence="1">Belongs to the bacterial ribosomal protein bS6 family.</text>
</comment>
<sequence>MREYELTYLVSDDVLEADLKKVSDKVAAFITDAEGKISKDESWGRRKLTYPINKQNFATYITLWFELDGQKLAEIDHEVKVM</sequence>
<dbReference type="Gene3D" id="3.30.70.60">
    <property type="match status" value="1"/>
</dbReference>
<dbReference type="AlphaFoldDB" id="A0A2M6YBJ5"/>
<organism evidence="4 5">
    <name type="scientific">Candidatus Berkelbacteria bacterium CG08_land_8_20_14_0_20_39_8</name>
    <dbReference type="NCBI Taxonomy" id="1974511"/>
    <lineage>
        <taxon>Bacteria</taxon>
        <taxon>Candidatus Berkelbacteria</taxon>
    </lineage>
</organism>
<evidence type="ECO:0000313" key="5">
    <source>
        <dbReference type="Proteomes" id="UP000229896"/>
    </source>
</evidence>
<gene>
    <name evidence="4" type="primary">rpsF</name>
    <name evidence="4" type="ORF">COT12_03035</name>
</gene>
<dbReference type="GO" id="GO:0003735">
    <property type="term" value="F:structural constituent of ribosome"/>
    <property type="evidence" value="ECO:0007669"/>
    <property type="project" value="InterPro"/>
</dbReference>
<evidence type="ECO:0000256" key="1">
    <source>
        <dbReference type="ARBA" id="ARBA00009512"/>
    </source>
</evidence>
<keyword evidence="4" id="KW-0687">Ribonucleoprotein</keyword>
<feature type="non-terminal residue" evidence="4">
    <location>
        <position position="82"/>
    </location>
</feature>
<protein>
    <recommendedName>
        <fullName evidence="2">Small ribosomal subunit protein bS6</fullName>
    </recommendedName>
    <alternativeName>
        <fullName evidence="3">30S ribosomal protein S6</fullName>
    </alternativeName>
</protein>
<dbReference type="InterPro" id="IPR000529">
    <property type="entry name" value="Ribosomal_bS6"/>
</dbReference>
<dbReference type="InterPro" id="IPR020814">
    <property type="entry name" value="Ribosomal_S6_plastid/chlpt"/>
</dbReference>
<dbReference type="Pfam" id="PF01250">
    <property type="entry name" value="Ribosomal_S6"/>
    <property type="match status" value="1"/>
</dbReference>
<evidence type="ECO:0000313" key="4">
    <source>
        <dbReference type="EMBL" id="PIU24062.1"/>
    </source>
</evidence>
<dbReference type="GO" id="GO:0005840">
    <property type="term" value="C:ribosome"/>
    <property type="evidence" value="ECO:0007669"/>
    <property type="project" value="UniProtKB-KW"/>
</dbReference>
<reference evidence="5" key="1">
    <citation type="submission" date="2017-09" db="EMBL/GenBank/DDBJ databases">
        <title>Depth-based differentiation of microbial function through sediment-hosted aquifers and enrichment of novel symbionts in the deep terrestrial subsurface.</title>
        <authorList>
            <person name="Probst A.J."/>
            <person name="Ladd B."/>
            <person name="Jarett J.K."/>
            <person name="Geller-Mcgrath D.E."/>
            <person name="Sieber C.M.K."/>
            <person name="Emerson J.B."/>
            <person name="Anantharaman K."/>
            <person name="Thomas B.C."/>
            <person name="Malmstrom R."/>
            <person name="Stieglmeier M."/>
            <person name="Klingl A."/>
            <person name="Woyke T."/>
            <person name="Ryan C.M."/>
            <person name="Banfield J.F."/>
        </authorList>
    </citation>
    <scope>NUCLEOTIDE SEQUENCE [LARGE SCALE GENOMIC DNA]</scope>
</reference>
<dbReference type="InterPro" id="IPR035980">
    <property type="entry name" value="Ribosomal_bS6_sf"/>
</dbReference>
<proteinExistence type="inferred from homology"/>
<dbReference type="GO" id="GO:0019843">
    <property type="term" value="F:rRNA binding"/>
    <property type="evidence" value="ECO:0007669"/>
    <property type="project" value="InterPro"/>
</dbReference>
<dbReference type="EMBL" id="PEXI01000096">
    <property type="protein sequence ID" value="PIU24062.1"/>
    <property type="molecule type" value="Genomic_DNA"/>
</dbReference>
<evidence type="ECO:0000256" key="3">
    <source>
        <dbReference type="ARBA" id="ARBA00035520"/>
    </source>
</evidence>
<keyword evidence="4" id="KW-0689">Ribosomal protein</keyword>